<dbReference type="HOGENOM" id="CLU_136230_4_3_9"/>
<dbReference type="STRING" id="483218.BACPEC_03236"/>
<comment type="caution">
    <text evidence="1">The sequence shown here is derived from an EMBL/GenBank/DDBJ whole genome shotgun (WGS) entry which is preliminary data.</text>
</comment>
<reference evidence="1 2" key="1">
    <citation type="submission" date="2008-11" db="EMBL/GenBank/DDBJ databases">
        <title>Draft genome sequence of Bacteroides pectinophilus (ATCC 43243).</title>
        <authorList>
            <person name="Sudarsanam P."/>
            <person name="Ley R."/>
            <person name="Guruge J."/>
            <person name="Turnbaugh P.J."/>
            <person name="Mahowald M."/>
            <person name="Liep D."/>
            <person name="Gordon J."/>
        </authorList>
    </citation>
    <scope>NUCLEOTIDE SEQUENCE [LARGE SCALE GENOMIC DNA]</scope>
    <source>
        <strain evidence="1 2">ATCC 43243</strain>
    </source>
</reference>
<organism evidence="1 2">
    <name type="scientific">[Bacteroides] pectinophilus ATCC 43243</name>
    <dbReference type="NCBI Taxonomy" id="483218"/>
    <lineage>
        <taxon>Bacteria</taxon>
        <taxon>Bacillati</taxon>
        <taxon>Bacillota</taxon>
        <taxon>Clostridia</taxon>
        <taxon>Eubacteriales</taxon>
    </lineage>
</organism>
<accession>B7AWY6</accession>
<name>B7AWY6_9FIRM</name>
<dbReference type="AlphaFoldDB" id="B7AWY6"/>
<dbReference type="Gene3D" id="3.30.1340.10">
    <property type="entry name" value="HPr-like"/>
    <property type="match status" value="1"/>
</dbReference>
<sequence>MSARLQNGGGCRMIRIPVYLNSMTDAKHLVQIAEKCTDSVDLACGRYVVDAKSMLGVFSLPQFDNVEMCVDEKDKDEVYKKLEQMKLLK</sequence>
<gene>
    <name evidence="1" type="ORF">BACPEC_03236</name>
</gene>
<reference evidence="1 2" key="2">
    <citation type="submission" date="2008-11" db="EMBL/GenBank/DDBJ databases">
        <authorList>
            <person name="Fulton L."/>
            <person name="Clifton S."/>
            <person name="Fulton B."/>
            <person name="Xu J."/>
            <person name="Minx P."/>
            <person name="Pepin K.H."/>
            <person name="Johnson M."/>
            <person name="Bhonagiri V."/>
            <person name="Nash W.E."/>
            <person name="Mardis E.R."/>
            <person name="Wilson R.K."/>
        </authorList>
    </citation>
    <scope>NUCLEOTIDE SEQUENCE [LARGE SCALE GENOMIC DNA]</scope>
    <source>
        <strain evidence="1 2">ATCC 43243</strain>
    </source>
</reference>
<evidence type="ECO:0000313" key="1">
    <source>
        <dbReference type="EMBL" id="EEC56727.1"/>
    </source>
</evidence>
<keyword evidence="2" id="KW-1185">Reference proteome</keyword>
<protein>
    <submittedName>
        <fullName evidence="1">Uncharacterized protein</fullName>
    </submittedName>
</protein>
<dbReference type="EMBL" id="ABVQ01000037">
    <property type="protein sequence ID" value="EEC56727.1"/>
    <property type="molecule type" value="Genomic_DNA"/>
</dbReference>
<evidence type="ECO:0000313" key="2">
    <source>
        <dbReference type="Proteomes" id="UP000003136"/>
    </source>
</evidence>
<dbReference type="Proteomes" id="UP000003136">
    <property type="component" value="Unassembled WGS sequence"/>
</dbReference>
<dbReference type="eggNOG" id="ENOG50332QI">
    <property type="taxonomic scope" value="Bacteria"/>
</dbReference>
<dbReference type="InterPro" id="IPR035895">
    <property type="entry name" value="HPr-like_sf"/>
</dbReference>
<dbReference type="SUPFAM" id="SSF55594">
    <property type="entry name" value="HPr-like"/>
    <property type="match status" value="1"/>
</dbReference>
<proteinExistence type="predicted"/>